<dbReference type="SMART" id="SM00530">
    <property type="entry name" value="HTH_XRE"/>
    <property type="match status" value="1"/>
</dbReference>
<dbReference type="Proteomes" id="UP000642748">
    <property type="component" value="Unassembled WGS sequence"/>
</dbReference>
<evidence type="ECO:0000313" key="2">
    <source>
        <dbReference type="EMBL" id="GIH14313.1"/>
    </source>
</evidence>
<dbReference type="EMBL" id="BONZ01000022">
    <property type="protein sequence ID" value="GIH14313.1"/>
    <property type="molecule type" value="Genomic_DNA"/>
</dbReference>
<name>A0A8J3QNP2_9ACTN</name>
<dbReference type="Gene3D" id="3.30.450.180">
    <property type="match status" value="1"/>
</dbReference>
<dbReference type="GO" id="GO:0003677">
    <property type="term" value="F:DNA binding"/>
    <property type="evidence" value="ECO:0007669"/>
    <property type="project" value="InterPro"/>
</dbReference>
<dbReference type="PANTHER" id="PTHR35010">
    <property type="entry name" value="BLL4672 PROTEIN-RELATED"/>
    <property type="match status" value="1"/>
</dbReference>
<feature type="domain" description="HTH cro/C1-type" evidence="1">
    <location>
        <begin position="40"/>
        <end position="87"/>
    </location>
</feature>
<protein>
    <submittedName>
        <fullName evidence="2">Transcriptional regulator</fullName>
    </submittedName>
</protein>
<dbReference type="AlphaFoldDB" id="A0A8J3QNP2"/>
<comment type="caution">
    <text evidence="2">The sequence shown here is derived from an EMBL/GenBank/DDBJ whole genome shotgun (WGS) entry which is preliminary data.</text>
</comment>
<dbReference type="RefSeq" id="WP_203917980.1">
    <property type="nucleotide sequence ID" value="NZ_BONZ01000022.1"/>
</dbReference>
<reference evidence="2" key="1">
    <citation type="submission" date="2021-01" db="EMBL/GenBank/DDBJ databases">
        <title>Whole genome shotgun sequence of Rugosimonospora africana NBRC 104875.</title>
        <authorList>
            <person name="Komaki H."/>
            <person name="Tamura T."/>
        </authorList>
    </citation>
    <scope>NUCLEOTIDE SEQUENCE</scope>
    <source>
        <strain evidence="2">NBRC 104875</strain>
    </source>
</reference>
<dbReference type="Pfam" id="PF17765">
    <property type="entry name" value="MLTR_LBD"/>
    <property type="match status" value="1"/>
</dbReference>
<dbReference type="InterPro" id="IPR041413">
    <property type="entry name" value="MLTR_LBD"/>
</dbReference>
<dbReference type="Gene3D" id="1.10.260.40">
    <property type="entry name" value="lambda repressor-like DNA-binding domains"/>
    <property type="match status" value="1"/>
</dbReference>
<accession>A0A8J3QNP2</accession>
<dbReference type="InterPro" id="IPR010982">
    <property type="entry name" value="Lambda_DNA-bd_dom_sf"/>
</dbReference>
<keyword evidence="3" id="KW-1185">Reference proteome</keyword>
<dbReference type="CDD" id="cd00093">
    <property type="entry name" value="HTH_XRE"/>
    <property type="match status" value="1"/>
</dbReference>
<dbReference type="SUPFAM" id="SSF47413">
    <property type="entry name" value="lambda repressor-like DNA-binding domains"/>
    <property type="match status" value="1"/>
</dbReference>
<organism evidence="2 3">
    <name type="scientific">Rugosimonospora africana</name>
    <dbReference type="NCBI Taxonomy" id="556532"/>
    <lineage>
        <taxon>Bacteria</taxon>
        <taxon>Bacillati</taxon>
        <taxon>Actinomycetota</taxon>
        <taxon>Actinomycetes</taxon>
        <taxon>Micromonosporales</taxon>
        <taxon>Micromonosporaceae</taxon>
        <taxon>Rugosimonospora</taxon>
    </lineage>
</organism>
<evidence type="ECO:0000313" key="3">
    <source>
        <dbReference type="Proteomes" id="UP000642748"/>
    </source>
</evidence>
<gene>
    <name evidence="2" type="ORF">Raf01_24850</name>
</gene>
<dbReference type="PROSITE" id="PS50943">
    <property type="entry name" value="HTH_CROC1"/>
    <property type="match status" value="1"/>
</dbReference>
<proteinExistence type="predicted"/>
<dbReference type="Pfam" id="PF13560">
    <property type="entry name" value="HTH_31"/>
    <property type="match status" value="1"/>
</dbReference>
<sequence>MEQPTVDRGELAAFLRTRRARLRPADVGLPDGVNQRRTPGLRREEVAELSGVGITWYTWLEQGRSIVPSAQVIDALARALRLDADEHRHLRTLAGLPVLRPETAVHEAGLRLQRLVDAASPNAATVYDRHYDFLAWNSVYARLRHDPARLPERRRNLVWMMFTDPEIRARMQRWEPAARAVLSQFRAAVGQQPGDDRFRELVTALQEASPEFRCWWPDYAVSDFRPATVALDHPEAGRVCLEMYQLHPVEHPDLLLVLQVPAGPEDARRIERLLGRPARLT</sequence>
<evidence type="ECO:0000259" key="1">
    <source>
        <dbReference type="PROSITE" id="PS50943"/>
    </source>
</evidence>
<dbReference type="InterPro" id="IPR001387">
    <property type="entry name" value="Cro/C1-type_HTH"/>
</dbReference>